<feature type="region of interest" description="Disordered" evidence="3">
    <location>
        <begin position="1951"/>
        <end position="2057"/>
    </location>
</feature>
<feature type="compositionally biased region" description="Basic and acidic residues" evidence="3">
    <location>
        <begin position="1816"/>
        <end position="1826"/>
    </location>
</feature>
<feature type="region of interest" description="Disordered" evidence="3">
    <location>
        <begin position="980"/>
        <end position="1054"/>
    </location>
</feature>
<sequence length="2083" mass="235342">MRGCCSCSCCPLKPRYKELVDNIFPSNPEEGLRKANMDKLTFYAVSSPEKLDRIGEYIAQRVNRDILSKRKQGFVLIAMEAMDQLLLTCCHSKTLNIFVQSFLKTVQKLLECTEPQLQILASQSFIKFANIQEETPTYHLRFDFFVSKFCSMCHDGSTSLETRAGLRRAGLNGIHGVVRKTVSEELVESIWEPAHMDKIIPSLLFNMFDGVEDFDDLHRNEDDSPAALAETTLRELVGRAPYGKLETVMKACLMHLDSHHLWWPNNAFAVHVFRVILFAIQARYSQVVMQLLMRHLEAVDGAVGGKKRSSGVRMGIADVIRRTITIAASETVGLSPLEIINSLLNHLRRSVERKGELEKGRTEEALEEEDYQGTLINAMGEYTTHLPDYQKIEILKFVMGKVPLGPVGNGDTPDRRRSSSGIAAEVKPNVQLQKILLRSMLKSFLKTVQKLLECTEPQLQILASQSFIKFANIQEETPTYHLRFDFFVSKFCSMCHDGSTSLETRAGLRRAGLNGIHGVVRKTVSEELVESIWEPAHMDKIIPSLLFNMFDGVEDFDDLHRNEDDSPAALAETTLRELVGRAPYGKLETVMKACLHHLDSHHLWWPNNAFAVHVFRVILFAIQARYSQVVMQLLMRHLEAVDGAVGGKKRSSGVRMGIADVIRRTITIAASETVGLSPLEIINSLLNHLRRSVERKGELEKGRTEEALEEEDYQGTLINAMGEYTTHLPDYQKIEILKFVMGKVPLGPVGNGDTPDRRRSSSGIAAEVKPNVQEAVWLALRSTALAPGGFPVPIFSLVNWEALTGIEPWSVSPRELELETEKCSSNDLQFFKRRGPDLLAALYAGATLENNTEENLSAIVVSVCLLCLEINSADTMVEVIRLCLNLQELALRTTESISVSHRFCLHAAIAAVMAMVGYLCHNHSAPLRHHIEETISLRVEHCPHLLPPLRASYPVSHPVTGPDLPLFKKDVITEALQDAGLDPRPLEAPISSRSNLLLQPPGGKPRSGSSDLQVDCESGGSSSPGRRRSGAFAGDSSSTDNEDGDGGSQKEGEQVTLESLRKVLQEPLSKQKEALAEKARQVAQLYQSASFTELLARKSSSDNLHAKLEEIFANEPLSCIGGVPEDGSGDSLSTPGDRNSVGVNIPDLYAGVIVLMGSKKQKSFSDSTAEKKTSGKALFAESDDEENEPRDEGLRVNKEYAQAYVNWREKEELQKLKDRYGDPTIEELEGKEDEDSSSESSEDGGFNADSIPTFFGQRNSYRHSRSKKPWFSEYSYDLRRRCQSLRRLALNDSSWNIDFTLARTAYHRHLRAAKKDHIRAQTEDLVFSAKREGLKAFYGPARKKSASCAIPVHDLRLYCFDLYSDAPVVDNVVDRIPSCDVLDHPLLSPSSEVEVLSVLKDLRSKAKSASSSASPYVLSLLEPRLGELLTRDESPTSLAWDKGFFRALSALKEKDPRIYDSKVRFYDDEEAEPSKEKKKGDKSSKKKKTTIKDYEREMVLAGTAADPEGIEGSSNDRKREFKTYVEEQEELKRAFKTSDDSDSDDADNLLVERKRTAEEKQREDEAFKEWLKGEKGVSVDSTTEKELAGLKRHWNKKRLDEGEAFLKDYILNERFREEDDDEVPDYDEIVGDGNDLSEDERIIEKQEAFEHKYNFRFEEPDQEFIKRYPRTVGSSLRQEKKKRKEKRSEIKERKEKEKRKVREEVEHLKKLKKKEILEKIDKLREVSGESEGWEQRDVEGDFDPAEHDRRMKELFGDEYYGEDEANADEKPVFEYDEEIDGDIPDWDAWTKERGDTETAGNEDTTLKEESCDDDIGSEKGKDFRQEILKSTQTKRKKRRRKGVLAKVLEKEKPAFDPERHKDFQKYFDEYYAMDFEDLIGDVKCRFKYRQVLPNDFGLSVNEILAAEDKELNKWASLKKTCQYRTDSEEKYDKAAYRNKASNTALKTRLLPSVFSPVEEPTATTGRKRPIEGDPDHEEGEGSNAEQAGNADEGESKHSDGKTKKKRKKKASSKQSVASHVMQLMSASSVGESVGQKEIPRKRKSEKDKRKVKPSATEISDERLAAFGLNPKKFKNKLKYAKRV</sequence>
<dbReference type="OrthoDB" id="19232at2759"/>
<gene>
    <name evidence="4" type="ORF">CTOB1V02_LOCUS6854</name>
</gene>
<feature type="compositionally biased region" description="Basic and acidic residues" evidence="3">
    <location>
        <begin position="1686"/>
        <end position="1701"/>
    </location>
</feature>
<feature type="region of interest" description="Disordered" evidence="3">
    <location>
        <begin position="1164"/>
        <end position="1195"/>
    </location>
</feature>
<dbReference type="EMBL" id="OB661790">
    <property type="protein sequence ID" value="CAD7228979.1"/>
    <property type="molecule type" value="Genomic_DNA"/>
</dbReference>
<dbReference type="Pfam" id="PF05178">
    <property type="entry name" value="Kri1"/>
    <property type="match status" value="1"/>
</dbReference>
<dbReference type="InterPro" id="IPR016024">
    <property type="entry name" value="ARM-type_fold"/>
</dbReference>
<dbReference type="PANTHER" id="PTHR12444:SF8">
    <property type="entry name" value="PROTEIN EFR3 HOMOLOG CMP44E"/>
    <property type="match status" value="1"/>
</dbReference>
<dbReference type="Pfam" id="PF21052">
    <property type="entry name" value="EFR3_ARM"/>
    <property type="match status" value="2"/>
</dbReference>
<dbReference type="InterPro" id="IPR051851">
    <property type="entry name" value="EFR3_Homologs"/>
</dbReference>
<dbReference type="InterPro" id="IPR018034">
    <property type="entry name" value="Kri1"/>
</dbReference>
<comment type="similarity">
    <text evidence="1">Belongs to the EFR3 family.</text>
</comment>
<feature type="compositionally biased region" description="Basic residues" evidence="3">
    <location>
        <begin position="2002"/>
        <end position="2011"/>
    </location>
</feature>
<feature type="region of interest" description="Disordered" evidence="3">
    <location>
        <begin position="1728"/>
        <end position="1747"/>
    </location>
</feature>
<feature type="region of interest" description="Disordered" evidence="3">
    <location>
        <begin position="1218"/>
        <end position="1253"/>
    </location>
</feature>
<dbReference type="Pfam" id="PF12936">
    <property type="entry name" value="Kri1_C"/>
    <property type="match status" value="1"/>
</dbReference>
<protein>
    <recommendedName>
        <fullName evidence="2">Protein KRI1 homolog</fullName>
    </recommendedName>
</protein>
<evidence type="ECO:0000256" key="1">
    <source>
        <dbReference type="ARBA" id="ARBA00010216"/>
    </source>
</evidence>
<feature type="compositionally biased region" description="Basic and acidic residues" evidence="3">
    <location>
        <begin position="1469"/>
        <end position="1483"/>
    </location>
</feature>
<organism evidence="4">
    <name type="scientific">Cyprideis torosa</name>
    <dbReference type="NCBI Taxonomy" id="163714"/>
    <lineage>
        <taxon>Eukaryota</taxon>
        <taxon>Metazoa</taxon>
        <taxon>Ecdysozoa</taxon>
        <taxon>Arthropoda</taxon>
        <taxon>Crustacea</taxon>
        <taxon>Oligostraca</taxon>
        <taxon>Ostracoda</taxon>
        <taxon>Podocopa</taxon>
        <taxon>Podocopida</taxon>
        <taxon>Cytherocopina</taxon>
        <taxon>Cytheroidea</taxon>
        <taxon>Cytherideidae</taxon>
        <taxon>Cyprideis</taxon>
    </lineage>
</organism>
<dbReference type="SUPFAM" id="SSF48371">
    <property type="entry name" value="ARM repeat"/>
    <property type="match status" value="1"/>
</dbReference>
<feature type="compositionally biased region" description="Acidic residues" evidence="3">
    <location>
        <begin position="1224"/>
        <end position="1242"/>
    </location>
</feature>
<name>A0A7R8ZR05_9CRUS</name>
<dbReference type="InterPro" id="IPR024626">
    <property type="entry name" value="Kri1-like_C"/>
</dbReference>
<dbReference type="InterPro" id="IPR049152">
    <property type="entry name" value="EFR3-like_ARM"/>
</dbReference>
<accession>A0A7R8ZR05</accession>
<evidence type="ECO:0000256" key="2">
    <source>
        <dbReference type="ARBA" id="ARBA00017294"/>
    </source>
</evidence>
<evidence type="ECO:0000313" key="4">
    <source>
        <dbReference type="EMBL" id="CAD7228979.1"/>
    </source>
</evidence>
<feature type="region of interest" description="Disordered" evidence="3">
    <location>
        <begin position="1783"/>
        <end position="1826"/>
    </location>
</feature>
<proteinExistence type="inferred from homology"/>
<dbReference type="PANTHER" id="PTHR12444">
    <property type="entry name" value="PROTEIN EFR3 HOMOLOG CMP44E"/>
    <property type="match status" value="1"/>
</dbReference>
<feature type="compositionally biased region" description="Basic and acidic residues" evidence="3">
    <location>
        <begin position="1550"/>
        <end position="1564"/>
    </location>
</feature>
<reference evidence="4" key="1">
    <citation type="submission" date="2020-11" db="EMBL/GenBank/DDBJ databases">
        <authorList>
            <person name="Tran Van P."/>
        </authorList>
    </citation>
    <scope>NUCLEOTIDE SEQUENCE</scope>
</reference>
<feature type="region of interest" description="Disordered" evidence="3">
    <location>
        <begin position="1668"/>
        <end position="1701"/>
    </location>
</feature>
<dbReference type="GO" id="GO:0072659">
    <property type="term" value="P:protein localization to plasma membrane"/>
    <property type="evidence" value="ECO:0007669"/>
    <property type="project" value="TreeGrafter"/>
</dbReference>
<feature type="compositionally biased region" description="Basic and acidic residues" evidence="3">
    <location>
        <begin position="1514"/>
        <end position="1539"/>
    </location>
</feature>
<dbReference type="GO" id="GO:0005886">
    <property type="term" value="C:plasma membrane"/>
    <property type="evidence" value="ECO:0007669"/>
    <property type="project" value="TreeGrafter"/>
</dbReference>
<evidence type="ECO:0000256" key="3">
    <source>
        <dbReference type="SAM" id="MobiDB-lite"/>
    </source>
</evidence>
<feature type="region of interest" description="Disordered" evidence="3">
    <location>
        <begin position="1469"/>
        <end position="1564"/>
    </location>
</feature>